<dbReference type="Proteomes" id="UP000054144">
    <property type="component" value="Unassembled WGS sequence"/>
</dbReference>
<sequence length="379" mass="41123">MRSGFLIALVVCAAEVLAAYNLVKEFSGDTFFDDWTYYGYWDNLTSGDVEFLSRANATADKLTYVNDAGRAIIKVDNTTDVLYNYKRNSVRISSNDSYPVGAIIVFDAYHIPYGCSVWPSFWTKGPDWPDYGEIDIIEAVNLMNYNQYALHALDGCNKATSVNQTGTTTSTNCTAASGCVVEETKSNSYGSGFASAGGGVFVTQFDISGIYLWFWTRSDIPSSITNATDSIDISDWGTPSAAYPNTSCIIDKYFGDQTLIIDITLCGTCFLTICRAGVASIYNETCTGLCYQDNVIGNGSNYDTAYFEISYIKVYGTGSAYASSTASASASATSTKSSSLSSSTSLSENIAWISIPVELFMNVMYSCQNVGHAFSTHFI</sequence>
<dbReference type="Gene3D" id="2.60.120.200">
    <property type="match status" value="1"/>
</dbReference>
<dbReference type="AlphaFoldDB" id="A0A0D7AGF5"/>
<dbReference type="PANTHER" id="PTHR10963">
    <property type="entry name" value="GLYCOSYL HYDROLASE-RELATED"/>
    <property type="match status" value="1"/>
</dbReference>
<dbReference type="SUPFAM" id="SSF49899">
    <property type="entry name" value="Concanavalin A-like lectins/glucanases"/>
    <property type="match status" value="1"/>
</dbReference>
<feature type="domain" description="GH16" evidence="2">
    <location>
        <begin position="17"/>
        <end position="245"/>
    </location>
</feature>
<evidence type="ECO:0000313" key="4">
    <source>
        <dbReference type="Proteomes" id="UP000054144"/>
    </source>
</evidence>
<evidence type="ECO:0000313" key="3">
    <source>
        <dbReference type="EMBL" id="KIY50366.1"/>
    </source>
</evidence>
<keyword evidence="1" id="KW-0732">Signal</keyword>
<dbReference type="InterPro" id="IPR000757">
    <property type="entry name" value="Beta-glucanase-like"/>
</dbReference>
<organism evidence="3 4">
    <name type="scientific">Fistulina hepatica ATCC 64428</name>
    <dbReference type="NCBI Taxonomy" id="1128425"/>
    <lineage>
        <taxon>Eukaryota</taxon>
        <taxon>Fungi</taxon>
        <taxon>Dikarya</taxon>
        <taxon>Basidiomycota</taxon>
        <taxon>Agaricomycotina</taxon>
        <taxon>Agaricomycetes</taxon>
        <taxon>Agaricomycetidae</taxon>
        <taxon>Agaricales</taxon>
        <taxon>Fistulinaceae</taxon>
        <taxon>Fistulina</taxon>
    </lineage>
</organism>
<proteinExistence type="predicted"/>
<dbReference type="EMBL" id="KN881676">
    <property type="protein sequence ID" value="KIY50366.1"/>
    <property type="molecule type" value="Genomic_DNA"/>
</dbReference>
<dbReference type="GO" id="GO:0009251">
    <property type="term" value="P:glucan catabolic process"/>
    <property type="evidence" value="ECO:0007669"/>
    <property type="project" value="TreeGrafter"/>
</dbReference>
<dbReference type="Pfam" id="PF26113">
    <property type="entry name" value="GH16_XgeA"/>
    <property type="match status" value="1"/>
</dbReference>
<keyword evidence="4" id="KW-1185">Reference proteome</keyword>
<accession>A0A0D7AGF5</accession>
<feature type="signal peptide" evidence="1">
    <location>
        <begin position="1"/>
        <end position="18"/>
    </location>
</feature>
<name>A0A0D7AGF5_9AGAR</name>
<dbReference type="PANTHER" id="PTHR10963:SF24">
    <property type="entry name" value="GLYCOSIDASE C21B10.07-RELATED"/>
    <property type="match status" value="1"/>
</dbReference>
<evidence type="ECO:0000256" key="1">
    <source>
        <dbReference type="SAM" id="SignalP"/>
    </source>
</evidence>
<evidence type="ECO:0000259" key="2">
    <source>
        <dbReference type="PROSITE" id="PS51762"/>
    </source>
</evidence>
<reference evidence="3 4" key="1">
    <citation type="journal article" date="2015" name="Fungal Genet. Biol.">
        <title>Evolution of novel wood decay mechanisms in Agaricales revealed by the genome sequences of Fistulina hepatica and Cylindrobasidium torrendii.</title>
        <authorList>
            <person name="Floudas D."/>
            <person name="Held B.W."/>
            <person name="Riley R."/>
            <person name="Nagy L.G."/>
            <person name="Koehler G."/>
            <person name="Ransdell A.S."/>
            <person name="Younus H."/>
            <person name="Chow J."/>
            <person name="Chiniquy J."/>
            <person name="Lipzen A."/>
            <person name="Tritt A."/>
            <person name="Sun H."/>
            <person name="Haridas S."/>
            <person name="LaButti K."/>
            <person name="Ohm R.A."/>
            <person name="Kues U."/>
            <person name="Blanchette R.A."/>
            <person name="Grigoriev I.V."/>
            <person name="Minto R.E."/>
            <person name="Hibbett D.S."/>
        </authorList>
    </citation>
    <scope>NUCLEOTIDE SEQUENCE [LARGE SCALE GENOMIC DNA]</scope>
    <source>
        <strain evidence="3 4">ATCC 64428</strain>
    </source>
</reference>
<dbReference type="PROSITE" id="PS51762">
    <property type="entry name" value="GH16_2"/>
    <property type="match status" value="1"/>
</dbReference>
<dbReference type="GO" id="GO:0004553">
    <property type="term" value="F:hydrolase activity, hydrolyzing O-glycosyl compounds"/>
    <property type="evidence" value="ECO:0007669"/>
    <property type="project" value="InterPro"/>
</dbReference>
<dbReference type="OrthoDB" id="192832at2759"/>
<dbReference type="InterPro" id="IPR013320">
    <property type="entry name" value="ConA-like_dom_sf"/>
</dbReference>
<dbReference type="InterPro" id="IPR050546">
    <property type="entry name" value="Glycosyl_Hydrlase_16"/>
</dbReference>
<feature type="chain" id="PRO_5002316403" description="GH16 domain-containing protein" evidence="1">
    <location>
        <begin position="19"/>
        <end position="379"/>
    </location>
</feature>
<protein>
    <recommendedName>
        <fullName evidence="2">GH16 domain-containing protein</fullName>
    </recommendedName>
</protein>
<gene>
    <name evidence="3" type="ORF">FISHEDRAFT_64979</name>
</gene>